<feature type="region of interest" description="Disordered" evidence="1">
    <location>
        <begin position="126"/>
        <end position="161"/>
    </location>
</feature>
<comment type="caution">
    <text evidence="2">The sequence shown here is derived from an EMBL/GenBank/DDBJ whole genome shotgun (WGS) entry which is preliminary data.</text>
</comment>
<accession>A0A0G0NDQ5</accession>
<evidence type="ECO:0000313" key="3">
    <source>
        <dbReference type="Proteomes" id="UP000034246"/>
    </source>
</evidence>
<protein>
    <submittedName>
        <fullName evidence="2">Uncharacterized protein</fullName>
    </submittedName>
</protein>
<dbReference type="Proteomes" id="UP000034246">
    <property type="component" value="Unassembled WGS sequence"/>
</dbReference>
<reference evidence="2 3" key="1">
    <citation type="journal article" date="2015" name="Nature">
        <title>rRNA introns, odd ribosomes, and small enigmatic genomes across a large radiation of phyla.</title>
        <authorList>
            <person name="Brown C.T."/>
            <person name="Hug L.A."/>
            <person name="Thomas B.C."/>
            <person name="Sharon I."/>
            <person name="Castelle C.J."/>
            <person name="Singh A."/>
            <person name="Wilkins M.J."/>
            <person name="Williams K.H."/>
            <person name="Banfield J.F."/>
        </authorList>
    </citation>
    <scope>NUCLEOTIDE SEQUENCE [LARGE SCALE GENOMIC DNA]</scope>
</reference>
<evidence type="ECO:0000313" key="2">
    <source>
        <dbReference type="EMBL" id="KKR10956.1"/>
    </source>
</evidence>
<evidence type="ECO:0000256" key="1">
    <source>
        <dbReference type="SAM" id="MobiDB-lite"/>
    </source>
</evidence>
<dbReference type="EMBL" id="LBWP01000013">
    <property type="protein sequence ID" value="KKR10956.1"/>
    <property type="molecule type" value="Genomic_DNA"/>
</dbReference>
<proteinExistence type="predicted"/>
<gene>
    <name evidence="2" type="ORF">UT39_C0013G0019</name>
</gene>
<dbReference type="AlphaFoldDB" id="A0A0G0NDQ5"/>
<dbReference type="STRING" id="1618550.UT39_C0013G0019"/>
<organism evidence="2 3">
    <name type="scientific">Candidatus Woesebacteria bacterium GW2011_GWA1_39_21</name>
    <dbReference type="NCBI Taxonomy" id="1618550"/>
    <lineage>
        <taxon>Bacteria</taxon>
        <taxon>Candidatus Woeseibacteriota</taxon>
    </lineage>
</organism>
<name>A0A0G0NDQ5_9BACT</name>
<sequence>MNKIAIITSNLGGFDKVLPHERQSIPYDYYLFTDEKFPHWAIVRIGTITWGKNNQHILIPFLRSKVKNKQHIQIRNVVRYIVDEPEFIYWVNLTPTYGNWEMNITGRKMTELQIFRKYVSKSYEVTRSDGNPSEAEISSHSSSGLRPRFSAKGDKNISLQR</sequence>